<proteinExistence type="predicted"/>
<feature type="domain" description="CARD" evidence="5">
    <location>
        <begin position="1"/>
        <end position="62"/>
    </location>
</feature>
<accession>A0A1S3H983</accession>
<dbReference type="InterPro" id="IPR001315">
    <property type="entry name" value="CARD"/>
</dbReference>
<dbReference type="OrthoDB" id="6161424at2759"/>
<evidence type="ECO:0000256" key="2">
    <source>
        <dbReference type="ARBA" id="ARBA00022490"/>
    </source>
</evidence>
<dbReference type="PROSITE" id="PS50209">
    <property type="entry name" value="CARD"/>
    <property type="match status" value="1"/>
</dbReference>
<dbReference type="PROSITE" id="PS50837">
    <property type="entry name" value="NACHT"/>
    <property type="match status" value="1"/>
</dbReference>
<gene>
    <name evidence="8" type="primary">LOC106152846</name>
</gene>
<dbReference type="Pfam" id="PF05729">
    <property type="entry name" value="NACHT"/>
    <property type="match status" value="1"/>
</dbReference>
<dbReference type="InterPro" id="IPR027417">
    <property type="entry name" value="P-loop_NTPase"/>
</dbReference>
<dbReference type="GeneID" id="106152846"/>
<evidence type="ECO:0000256" key="3">
    <source>
        <dbReference type="ARBA" id="ARBA00022588"/>
    </source>
</evidence>
<dbReference type="Gene3D" id="1.10.533.10">
    <property type="entry name" value="Death Domain, Fas"/>
    <property type="match status" value="1"/>
</dbReference>
<evidence type="ECO:0000259" key="6">
    <source>
        <dbReference type="PROSITE" id="PS50837"/>
    </source>
</evidence>
<keyword evidence="2" id="KW-0963">Cytoplasm</keyword>
<dbReference type="SUPFAM" id="SSF47986">
    <property type="entry name" value="DEATH domain"/>
    <property type="match status" value="1"/>
</dbReference>
<keyword evidence="7" id="KW-1185">Reference proteome</keyword>
<dbReference type="PANTHER" id="PTHR46312">
    <property type="entry name" value="NACHT DOMAIN-CONTAINING PROTEIN"/>
    <property type="match status" value="1"/>
</dbReference>
<comment type="subcellular location">
    <subcellularLocation>
        <location evidence="1">Cytoplasm</location>
    </subcellularLocation>
</comment>
<organism evidence="7 8">
    <name type="scientific">Lingula anatina</name>
    <name type="common">Brachiopod</name>
    <name type="synonym">Lingula unguis</name>
    <dbReference type="NCBI Taxonomy" id="7574"/>
    <lineage>
        <taxon>Eukaryota</taxon>
        <taxon>Metazoa</taxon>
        <taxon>Spiralia</taxon>
        <taxon>Lophotrochozoa</taxon>
        <taxon>Brachiopoda</taxon>
        <taxon>Linguliformea</taxon>
        <taxon>Lingulata</taxon>
        <taxon>Lingulida</taxon>
        <taxon>Linguloidea</taxon>
        <taxon>Lingulidae</taxon>
        <taxon>Lingula</taxon>
    </lineage>
</organism>
<dbReference type="PANTHER" id="PTHR46312:SF2">
    <property type="entry name" value="NUCLEOTIDE-BINDING OLIGOMERIZATION DOMAIN-CONTAINING PROTEIN 2-LIKE"/>
    <property type="match status" value="1"/>
</dbReference>
<name>A0A1S3H983_LINAN</name>
<feature type="domain" description="NACHT" evidence="6">
    <location>
        <begin position="136"/>
        <end position="264"/>
    </location>
</feature>
<dbReference type="GO" id="GO:0042981">
    <property type="term" value="P:regulation of apoptotic process"/>
    <property type="evidence" value="ECO:0007669"/>
    <property type="project" value="InterPro"/>
</dbReference>
<dbReference type="Gene3D" id="3.40.50.300">
    <property type="entry name" value="P-loop containing nucleotide triphosphate hydrolases"/>
    <property type="match status" value="1"/>
</dbReference>
<evidence type="ECO:0000313" key="7">
    <source>
        <dbReference type="Proteomes" id="UP000085678"/>
    </source>
</evidence>
<keyword evidence="3" id="KW-0399">Innate immunity</keyword>
<dbReference type="GO" id="GO:0045087">
    <property type="term" value="P:innate immune response"/>
    <property type="evidence" value="ECO:0007669"/>
    <property type="project" value="UniProtKB-KW"/>
</dbReference>
<evidence type="ECO:0000256" key="1">
    <source>
        <dbReference type="ARBA" id="ARBA00004496"/>
    </source>
</evidence>
<evidence type="ECO:0000256" key="4">
    <source>
        <dbReference type="ARBA" id="ARBA00022859"/>
    </source>
</evidence>
<evidence type="ECO:0000259" key="5">
    <source>
        <dbReference type="PROSITE" id="PS50209"/>
    </source>
</evidence>
<dbReference type="KEGG" id="lak:106152846"/>
<reference evidence="8" key="1">
    <citation type="submission" date="2025-08" db="UniProtKB">
        <authorList>
            <consortium name="RefSeq"/>
        </authorList>
    </citation>
    <scope>IDENTIFICATION</scope>
    <source>
        <tissue evidence="8">Gonads</tissue>
    </source>
</reference>
<dbReference type="Proteomes" id="UP000085678">
    <property type="component" value="Unplaced"/>
</dbReference>
<protein>
    <submittedName>
        <fullName evidence="8">NACHT, LRR and PYD domains-containing protein 3-like</fullName>
    </submittedName>
</protein>
<dbReference type="SUPFAM" id="SSF52540">
    <property type="entry name" value="P-loop containing nucleoside triphosphate hydrolases"/>
    <property type="match status" value="1"/>
</dbReference>
<evidence type="ECO:0000313" key="8">
    <source>
        <dbReference type="RefSeq" id="XP_013382036.1"/>
    </source>
</evidence>
<dbReference type="RefSeq" id="XP_013382036.1">
    <property type="nucleotide sequence ID" value="XM_013526582.1"/>
</dbReference>
<dbReference type="Pfam" id="PF00619">
    <property type="entry name" value="CARD"/>
    <property type="match status" value="1"/>
</dbReference>
<keyword evidence="4" id="KW-0391">Immunity</keyword>
<dbReference type="AlphaFoldDB" id="A0A1S3H983"/>
<dbReference type="CDD" id="cd01671">
    <property type="entry name" value="CARD"/>
    <property type="match status" value="1"/>
</dbReference>
<dbReference type="InterPro" id="IPR011029">
    <property type="entry name" value="DEATH-like_dom_sf"/>
</dbReference>
<dbReference type="InParanoid" id="A0A1S3H983"/>
<dbReference type="GO" id="GO:0005737">
    <property type="term" value="C:cytoplasm"/>
    <property type="evidence" value="ECO:0007669"/>
    <property type="project" value="UniProtKB-SubCell"/>
</dbReference>
<sequence length="623" mass="71832">MVATNLFSKDNADRVMAKETENDQAFEFLRILPKCGPRAFETFVEVLRKHNKIELADKLADKATAYSSKNQIANFYINYMSQIQRLPWDTDDTMHLDDVYVNLQWVQEERKPAGTSSVPIHSYTSILDTKQGKTPKRILVRGKAGIGKTTFTQKMATDWANATLGLGECDEVLLRYKHVLIINLRSIQPGQTLKEAMETQISCPAENRKAVTDEVMQALDYDSDHVLLAFDGYDEYDINTSTEITDIIYRRRYQDVCTVITTRPWKAEELMNRRIMDGAYEITGLTNGNIAEYVAKFFNDHKTYYKYLALRSDWKSFIKSLGVLNSIGKGLVGYLEEKKLMSLVKIPIILLFICLMWQEDQESDAQTDSLPASYTLLYKKLIQLLLRRRYGIRTQVEMEQSACVKNLEEQTFISLSKLAYDGLVKPDGCLIFDEKDLQTIPDVNELYILGLLSKCKVYSNLDVKHEVTFPHKTIQEFFAAKYLARKLDQNDSKILDKLLENLDTTDKLYDMSFVLRFLCGLSRRATTKVLHRAKSLLVRQSIEAIGLFSVKRVYSRYSQWCKDLLLEHWYAHCPQETVLSPELFSWHTELHIHGSFDHSDPRFQQVLQDRLPGDPTDAALEVL</sequence>
<dbReference type="InterPro" id="IPR007111">
    <property type="entry name" value="NACHT_NTPase"/>
</dbReference>